<comment type="caution">
    <text evidence="2">The sequence shown here is derived from an EMBL/GenBank/DDBJ whole genome shotgun (WGS) entry which is preliminary data.</text>
</comment>
<evidence type="ECO:0000256" key="1">
    <source>
        <dbReference type="SAM" id="Phobius"/>
    </source>
</evidence>
<organism evidence="2 3">
    <name type="scientific">Ornithinibacillus bavariensis</name>
    <dbReference type="NCBI Taxonomy" id="545502"/>
    <lineage>
        <taxon>Bacteria</taxon>
        <taxon>Bacillati</taxon>
        <taxon>Bacillota</taxon>
        <taxon>Bacilli</taxon>
        <taxon>Bacillales</taxon>
        <taxon>Bacillaceae</taxon>
        <taxon>Ornithinibacillus</taxon>
    </lineage>
</organism>
<keyword evidence="1" id="KW-0812">Transmembrane</keyword>
<feature type="transmembrane region" description="Helical" evidence="1">
    <location>
        <begin position="137"/>
        <end position="154"/>
    </location>
</feature>
<proteinExistence type="predicted"/>
<accession>A0A919X4N8</accession>
<keyword evidence="1" id="KW-1133">Transmembrane helix</keyword>
<dbReference type="RefSeq" id="WP_212919336.1">
    <property type="nucleotide sequence ID" value="NZ_BORP01000001.1"/>
</dbReference>
<dbReference type="AlphaFoldDB" id="A0A919X4N8"/>
<feature type="transmembrane region" description="Helical" evidence="1">
    <location>
        <begin position="5"/>
        <end position="21"/>
    </location>
</feature>
<dbReference type="EMBL" id="BORP01000001">
    <property type="protein sequence ID" value="GIO25821.1"/>
    <property type="molecule type" value="Genomic_DNA"/>
</dbReference>
<keyword evidence="3" id="KW-1185">Reference proteome</keyword>
<gene>
    <name evidence="2" type="ORF">J43TS3_04320</name>
</gene>
<reference evidence="2" key="1">
    <citation type="submission" date="2021-03" db="EMBL/GenBank/DDBJ databases">
        <title>Antimicrobial resistance genes in bacteria isolated from Japanese honey, and their potential for conferring macrolide and lincosamide resistance in the American foulbrood pathogen Paenibacillus larvae.</title>
        <authorList>
            <person name="Okamoto M."/>
            <person name="Kumagai M."/>
            <person name="Kanamori H."/>
            <person name="Takamatsu D."/>
        </authorList>
    </citation>
    <scope>NUCLEOTIDE SEQUENCE</scope>
    <source>
        <strain evidence="2">J43TS3</strain>
    </source>
</reference>
<dbReference type="Proteomes" id="UP000676917">
    <property type="component" value="Unassembled WGS sequence"/>
</dbReference>
<name>A0A919X4N8_9BACI</name>
<evidence type="ECO:0000313" key="2">
    <source>
        <dbReference type="EMBL" id="GIO25821.1"/>
    </source>
</evidence>
<sequence length="155" mass="18279">MSKWFLLNFLLLGIIVWNVVHHPNIQIHVWIGLLGALLFLYNWMRNAVFETIRNVPNRRTKVRLARFSKKVVTIHRWTGNIAFLAIMLHGTLVIYRYGFTIYNVKMLVGVLALLALAFQVLTGWLRLYKPTIKLRYVHLYTGMTLFFLILIHMLL</sequence>
<protein>
    <submittedName>
        <fullName evidence="2">Uncharacterized protein</fullName>
    </submittedName>
</protein>
<feature type="transmembrane region" description="Helical" evidence="1">
    <location>
        <begin position="27"/>
        <end position="44"/>
    </location>
</feature>
<feature type="transmembrane region" description="Helical" evidence="1">
    <location>
        <begin position="104"/>
        <end position="125"/>
    </location>
</feature>
<feature type="transmembrane region" description="Helical" evidence="1">
    <location>
        <begin position="77"/>
        <end position="98"/>
    </location>
</feature>
<keyword evidence="1" id="KW-0472">Membrane</keyword>
<evidence type="ECO:0000313" key="3">
    <source>
        <dbReference type="Proteomes" id="UP000676917"/>
    </source>
</evidence>